<dbReference type="Proteomes" id="UP001152622">
    <property type="component" value="Chromosome 8"/>
</dbReference>
<organism evidence="1 2">
    <name type="scientific">Synaphobranchus kaupii</name>
    <name type="common">Kaup's arrowtooth eel</name>
    <dbReference type="NCBI Taxonomy" id="118154"/>
    <lineage>
        <taxon>Eukaryota</taxon>
        <taxon>Metazoa</taxon>
        <taxon>Chordata</taxon>
        <taxon>Craniata</taxon>
        <taxon>Vertebrata</taxon>
        <taxon>Euteleostomi</taxon>
        <taxon>Actinopterygii</taxon>
        <taxon>Neopterygii</taxon>
        <taxon>Teleostei</taxon>
        <taxon>Anguilliformes</taxon>
        <taxon>Synaphobranchidae</taxon>
        <taxon>Synaphobranchus</taxon>
    </lineage>
</organism>
<dbReference type="OrthoDB" id="9908153at2759"/>
<dbReference type="GO" id="GO:0008201">
    <property type="term" value="F:heparin binding"/>
    <property type="evidence" value="ECO:0007669"/>
    <property type="project" value="TreeGrafter"/>
</dbReference>
<evidence type="ECO:0000313" key="1">
    <source>
        <dbReference type="EMBL" id="KAJ8351886.1"/>
    </source>
</evidence>
<dbReference type="GO" id="GO:0007601">
    <property type="term" value="P:visual perception"/>
    <property type="evidence" value="ECO:0007669"/>
    <property type="project" value="InterPro"/>
</dbReference>
<sequence>MTLWPETFTVWPTPEATREVIEVPAQGITVEEEATTSHEVTMGAVHEVTLGVTPQTTAARMMAGQDTADKVEEDMITNEIEADILTRQSWSVKEQMVELTIQLKGEIYTDALKDPFSFYYQRLAQQFIEKISILYNHILPCLYHRGRAVVVHCAVTLEVDGGISKETLDYINLQSNLVGNSYTELDERPTVVYTITDFRNYITEALHKENFIGNTTLAVDPNTLQLENGTVWHYQQALLGWLHGAYFTNPNV</sequence>
<dbReference type="EMBL" id="JAINUF010000008">
    <property type="protein sequence ID" value="KAJ8351886.1"/>
    <property type="molecule type" value="Genomic_DNA"/>
</dbReference>
<dbReference type="GO" id="GO:0005540">
    <property type="term" value="F:hyaluronic acid binding"/>
    <property type="evidence" value="ECO:0007669"/>
    <property type="project" value="TreeGrafter"/>
</dbReference>
<dbReference type="PANTHER" id="PTHR12199">
    <property type="entry name" value="INTERPHOTORECEPTOR MATRIX PROTEOGLYCAN"/>
    <property type="match status" value="1"/>
</dbReference>
<dbReference type="AlphaFoldDB" id="A0A9Q1F654"/>
<accession>A0A9Q1F654</accession>
<reference evidence="1" key="1">
    <citation type="journal article" date="2023" name="Science">
        <title>Genome structures resolve the early diversification of teleost fishes.</title>
        <authorList>
            <person name="Parey E."/>
            <person name="Louis A."/>
            <person name="Montfort J."/>
            <person name="Bouchez O."/>
            <person name="Roques C."/>
            <person name="Iampietro C."/>
            <person name="Lluch J."/>
            <person name="Castinel A."/>
            <person name="Donnadieu C."/>
            <person name="Desvignes T."/>
            <person name="Floi Bucao C."/>
            <person name="Jouanno E."/>
            <person name="Wen M."/>
            <person name="Mejri S."/>
            <person name="Dirks R."/>
            <person name="Jansen H."/>
            <person name="Henkel C."/>
            <person name="Chen W.J."/>
            <person name="Zahm M."/>
            <person name="Cabau C."/>
            <person name="Klopp C."/>
            <person name="Thompson A.W."/>
            <person name="Robinson-Rechavi M."/>
            <person name="Braasch I."/>
            <person name="Lecointre G."/>
            <person name="Bobe J."/>
            <person name="Postlethwait J.H."/>
            <person name="Berthelot C."/>
            <person name="Roest Crollius H."/>
            <person name="Guiguen Y."/>
        </authorList>
    </citation>
    <scope>NUCLEOTIDE SEQUENCE</scope>
    <source>
        <strain evidence="1">WJC10195</strain>
    </source>
</reference>
<comment type="caution">
    <text evidence="1">The sequence shown here is derived from an EMBL/GenBank/DDBJ whole genome shotgun (WGS) entry which is preliminary data.</text>
</comment>
<evidence type="ECO:0008006" key="3">
    <source>
        <dbReference type="Google" id="ProtNLM"/>
    </source>
</evidence>
<gene>
    <name evidence="1" type="ORF">SKAU_G00233620</name>
</gene>
<dbReference type="InterPro" id="IPR039861">
    <property type="entry name" value="IMPG"/>
</dbReference>
<protein>
    <recommendedName>
        <fullName evidence="3">SEA domain-containing protein</fullName>
    </recommendedName>
</protein>
<keyword evidence="2" id="KW-1185">Reference proteome</keyword>
<dbReference type="PANTHER" id="PTHR12199:SF4">
    <property type="entry name" value="INTERPHOTORECEPTOR MATRIX PROTEOGLYCAN 2"/>
    <property type="match status" value="1"/>
</dbReference>
<proteinExistence type="predicted"/>
<evidence type="ECO:0000313" key="2">
    <source>
        <dbReference type="Proteomes" id="UP001152622"/>
    </source>
</evidence>
<name>A0A9Q1F654_SYNKA</name>